<dbReference type="Proteomes" id="UP000249557">
    <property type="component" value="Unassembled WGS sequence"/>
</dbReference>
<dbReference type="AlphaFoldDB" id="A0A2W5BZY4"/>
<dbReference type="CDD" id="cd00473">
    <property type="entry name" value="bS6"/>
    <property type="match status" value="1"/>
</dbReference>
<dbReference type="GO" id="GO:0022627">
    <property type="term" value="C:cytosolic small ribosomal subunit"/>
    <property type="evidence" value="ECO:0007669"/>
    <property type="project" value="TreeGrafter"/>
</dbReference>
<evidence type="ECO:0000256" key="5">
    <source>
        <dbReference type="ARBA" id="ARBA00035294"/>
    </source>
</evidence>
<dbReference type="HAMAP" id="MF_00360">
    <property type="entry name" value="Ribosomal_bS6"/>
    <property type="match status" value="1"/>
</dbReference>
<comment type="similarity">
    <text evidence="1 6">Belongs to the bacterial ribosomal protein bS6 family.</text>
</comment>
<organism evidence="8 9">
    <name type="scientific">Micavibrio aeruginosavorus</name>
    <dbReference type="NCBI Taxonomy" id="349221"/>
    <lineage>
        <taxon>Bacteria</taxon>
        <taxon>Pseudomonadati</taxon>
        <taxon>Bdellovibrionota</taxon>
        <taxon>Bdellovibrionia</taxon>
        <taxon>Bdellovibrionales</taxon>
        <taxon>Pseudobdellovibrionaceae</taxon>
        <taxon>Micavibrio</taxon>
    </lineage>
</organism>
<dbReference type="GO" id="GO:0006412">
    <property type="term" value="P:translation"/>
    <property type="evidence" value="ECO:0007669"/>
    <property type="project" value="UniProtKB-UniRule"/>
</dbReference>
<protein>
    <recommendedName>
        <fullName evidence="5 6">Small ribosomal subunit protein bS6</fullName>
    </recommendedName>
</protein>
<evidence type="ECO:0000313" key="8">
    <source>
        <dbReference type="EMBL" id="PZO88625.1"/>
    </source>
</evidence>
<sequence>MPFYETVFIARQDLGDAQVKAITEGAEKIIKDAKGKVLKTENWGLRTLAYKINKNKKGHYVLIEADAPAEAIIEVERTLRLNEEVVRYMTIKIDEPSKGPSKPIDRNSSDEYEGGERGERGDRGDRNNKFEKDVA</sequence>
<keyword evidence="3 6" id="KW-0687">Ribonucleoprotein</keyword>
<dbReference type="InterPro" id="IPR000529">
    <property type="entry name" value="Ribosomal_bS6"/>
</dbReference>
<dbReference type="GO" id="GO:0003735">
    <property type="term" value="F:structural constituent of ribosome"/>
    <property type="evidence" value="ECO:0007669"/>
    <property type="project" value="InterPro"/>
</dbReference>
<gene>
    <name evidence="6" type="primary">rpsF</name>
    <name evidence="8" type="ORF">DI626_01350</name>
</gene>
<dbReference type="NCBIfam" id="TIGR00166">
    <property type="entry name" value="S6"/>
    <property type="match status" value="1"/>
</dbReference>
<keyword evidence="6" id="KW-0699">rRNA-binding</keyword>
<keyword evidence="6" id="KW-0694">RNA-binding</keyword>
<dbReference type="SUPFAM" id="SSF54995">
    <property type="entry name" value="Ribosomal protein S6"/>
    <property type="match status" value="1"/>
</dbReference>
<evidence type="ECO:0000256" key="4">
    <source>
        <dbReference type="ARBA" id="ARBA00035104"/>
    </source>
</evidence>
<comment type="function">
    <text evidence="4 6">Binds together with bS18 to 16S ribosomal RNA.</text>
</comment>
<dbReference type="GO" id="GO:0070181">
    <property type="term" value="F:small ribosomal subunit rRNA binding"/>
    <property type="evidence" value="ECO:0007669"/>
    <property type="project" value="TreeGrafter"/>
</dbReference>
<accession>A0A2W5BZY4</accession>
<evidence type="ECO:0000256" key="6">
    <source>
        <dbReference type="HAMAP-Rule" id="MF_00360"/>
    </source>
</evidence>
<dbReference type="InterPro" id="IPR035980">
    <property type="entry name" value="Ribosomal_bS6_sf"/>
</dbReference>
<evidence type="ECO:0000313" key="9">
    <source>
        <dbReference type="Proteomes" id="UP000249557"/>
    </source>
</evidence>
<reference evidence="8 9" key="1">
    <citation type="submission" date="2017-08" db="EMBL/GenBank/DDBJ databases">
        <title>Infants hospitalized years apart are colonized by the same room-sourced microbial strains.</title>
        <authorList>
            <person name="Brooks B."/>
            <person name="Olm M.R."/>
            <person name="Firek B.A."/>
            <person name="Baker R."/>
            <person name="Thomas B.C."/>
            <person name="Morowitz M.J."/>
            <person name="Banfield J.F."/>
        </authorList>
    </citation>
    <scope>NUCLEOTIDE SEQUENCE [LARGE SCALE GENOMIC DNA]</scope>
    <source>
        <strain evidence="8">S2_018_000_R2_104</strain>
    </source>
</reference>
<dbReference type="EMBL" id="QFNK01000012">
    <property type="protein sequence ID" value="PZO88625.1"/>
    <property type="molecule type" value="Genomic_DNA"/>
</dbReference>
<dbReference type="Gene3D" id="3.30.70.60">
    <property type="match status" value="1"/>
</dbReference>
<dbReference type="PANTHER" id="PTHR21011:SF1">
    <property type="entry name" value="SMALL RIBOSOMAL SUBUNIT PROTEIN BS6M"/>
    <property type="match status" value="1"/>
</dbReference>
<feature type="region of interest" description="Disordered" evidence="7">
    <location>
        <begin position="92"/>
        <end position="135"/>
    </location>
</feature>
<name>A0A2W5BZY4_9BACT</name>
<evidence type="ECO:0000256" key="3">
    <source>
        <dbReference type="ARBA" id="ARBA00023274"/>
    </source>
</evidence>
<dbReference type="Pfam" id="PF01250">
    <property type="entry name" value="Ribosomal_S6"/>
    <property type="match status" value="1"/>
</dbReference>
<keyword evidence="2 6" id="KW-0689">Ribosomal protein</keyword>
<dbReference type="InterPro" id="IPR014717">
    <property type="entry name" value="Transl_elong_EF1B/ribsomal_bS6"/>
</dbReference>
<comment type="caution">
    <text evidence="8">The sequence shown here is derived from an EMBL/GenBank/DDBJ whole genome shotgun (WGS) entry which is preliminary data.</text>
</comment>
<proteinExistence type="inferred from homology"/>
<dbReference type="InterPro" id="IPR020814">
    <property type="entry name" value="Ribosomal_S6_plastid/chlpt"/>
</dbReference>
<evidence type="ECO:0000256" key="7">
    <source>
        <dbReference type="SAM" id="MobiDB-lite"/>
    </source>
</evidence>
<evidence type="ECO:0000256" key="2">
    <source>
        <dbReference type="ARBA" id="ARBA00022980"/>
    </source>
</evidence>
<evidence type="ECO:0000256" key="1">
    <source>
        <dbReference type="ARBA" id="ARBA00009512"/>
    </source>
</evidence>
<dbReference type="PANTHER" id="PTHR21011">
    <property type="entry name" value="MITOCHONDRIAL 28S RIBOSOMAL PROTEIN S6"/>
    <property type="match status" value="1"/>
</dbReference>